<keyword evidence="2" id="KW-0223">Dioxygenase</keyword>
<reference evidence="3" key="1">
    <citation type="journal article" date="2019" name="Int. J. Syst. Evol. Microbiol.">
        <title>The Global Catalogue of Microorganisms (GCM) 10K type strain sequencing project: providing services to taxonomists for standard genome sequencing and annotation.</title>
        <authorList>
            <consortium name="The Broad Institute Genomics Platform"/>
            <consortium name="The Broad Institute Genome Sequencing Center for Infectious Disease"/>
            <person name="Wu L."/>
            <person name="Ma J."/>
        </authorList>
    </citation>
    <scope>NUCLEOTIDE SEQUENCE [LARGE SCALE GENOMIC DNA]</scope>
    <source>
        <strain evidence="3">JCM 31920</strain>
    </source>
</reference>
<keyword evidence="2" id="KW-0560">Oxidoreductase</keyword>
<comment type="caution">
    <text evidence="2">The sequence shown here is derived from an EMBL/GenBank/DDBJ whole genome shotgun (WGS) entry which is preliminary data.</text>
</comment>
<gene>
    <name evidence="2" type="ORF">GCM10023091_17880</name>
</gene>
<feature type="domain" description="VOC" evidence="1">
    <location>
        <begin position="7"/>
        <end position="134"/>
    </location>
</feature>
<dbReference type="EMBL" id="BAABEY010000018">
    <property type="protein sequence ID" value="GAA4437964.1"/>
    <property type="molecule type" value="Genomic_DNA"/>
</dbReference>
<sequence length="317" mass="35421">MRELITGLHHVTAISGDAQENLNFYNGILGLRRVKTTVNFENPEVYHLYFGDTAGSPGTIMTTFPYGSDLAKGRHGKGMMNTTAFSVDINGLDFWLERLDRFDIAYKHPQERFSGEVVVYLEDADGLGLELVFTGNDRRIGYSNGSIPVEWAIKGFHNVEIWLDDVERSAAFLTSQMAHTVIREGAGRLRLGVSDEPGKYVDLISMPGVLKGLGGRGSVHHVAFATPDRDTQLEMRERIVAFGLQPTPVKERKYFSSIYFREPGGVLFEIATSGPGFEVDETRESLGTSLMLPMVFELDRERLERLLPVIHTPTDFS</sequence>
<protein>
    <submittedName>
        <fullName evidence="2">Ring-cleaving dioxygenase</fullName>
    </submittedName>
</protein>
<dbReference type="InterPro" id="IPR037523">
    <property type="entry name" value="VOC_core"/>
</dbReference>
<feature type="domain" description="VOC" evidence="1">
    <location>
        <begin position="155"/>
        <end position="273"/>
    </location>
</feature>
<dbReference type="RefSeq" id="WP_345028119.1">
    <property type="nucleotide sequence ID" value="NZ_BAABEY010000018.1"/>
</dbReference>
<keyword evidence="3" id="KW-1185">Reference proteome</keyword>
<dbReference type="PANTHER" id="PTHR36110:SF2">
    <property type="entry name" value="RING-CLEAVING DIOXYGENASE MHQE-RELATED"/>
    <property type="match status" value="1"/>
</dbReference>
<dbReference type="PANTHER" id="PTHR36110">
    <property type="entry name" value="RING-CLEAVING DIOXYGENASE MHQE-RELATED"/>
    <property type="match status" value="1"/>
</dbReference>
<dbReference type="PROSITE" id="PS51819">
    <property type="entry name" value="VOC"/>
    <property type="match status" value="2"/>
</dbReference>
<dbReference type="InterPro" id="IPR052537">
    <property type="entry name" value="Extradiol_RC_dioxygenase"/>
</dbReference>
<dbReference type="SUPFAM" id="SSF54593">
    <property type="entry name" value="Glyoxalase/Bleomycin resistance protein/Dihydroxybiphenyl dioxygenase"/>
    <property type="match status" value="1"/>
</dbReference>
<dbReference type="InterPro" id="IPR029068">
    <property type="entry name" value="Glyas_Bleomycin-R_OHBP_Dase"/>
</dbReference>
<evidence type="ECO:0000259" key="1">
    <source>
        <dbReference type="PROSITE" id="PS51819"/>
    </source>
</evidence>
<dbReference type="InterPro" id="IPR004360">
    <property type="entry name" value="Glyas_Fos-R_dOase_dom"/>
</dbReference>
<dbReference type="Gene3D" id="3.10.180.10">
    <property type="entry name" value="2,3-Dihydroxybiphenyl 1,2-Dioxygenase, domain 1"/>
    <property type="match status" value="2"/>
</dbReference>
<name>A0ABP8LWY7_9BACT</name>
<proteinExistence type="predicted"/>
<dbReference type="Proteomes" id="UP001501508">
    <property type="component" value="Unassembled WGS sequence"/>
</dbReference>
<dbReference type="GO" id="GO:0051213">
    <property type="term" value="F:dioxygenase activity"/>
    <property type="evidence" value="ECO:0007669"/>
    <property type="project" value="UniProtKB-KW"/>
</dbReference>
<evidence type="ECO:0000313" key="3">
    <source>
        <dbReference type="Proteomes" id="UP001501508"/>
    </source>
</evidence>
<organism evidence="2 3">
    <name type="scientific">Ravibacter arvi</name>
    <dbReference type="NCBI Taxonomy" id="2051041"/>
    <lineage>
        <taxon>Bacteria</taxon>
        <taxon>Pseudomonadati</taxon>
        <taxon>Bacteroidota</taxon>
        <taxon>Cytophagia</taxon>
        <taxon>Cytophagales</taxon>
        <taxon>Spirosomataceae</taxon>
        <taxon>Ravibacter</taxon>
    </lineage>
</organism>
<dbReference type="Pfam" id="PF00903">
    <property type="entry name" value="Glyoxalase"/>
    <property type="match status" value="2"/>
</dbReference>
<accession>A0ABP8LWY7</accession>
<evidence type="ECO:0000313" key="2">
    <source>
        <dbReference type="EMBL" id="GAA4437964.1"/>
    </source>
</evidence>